<dbReference type="KEGG" id="dtm:BJL86_3175"/>
<dbReference type="Gene3D" id="3.20.20.140">
    <property type="entry name" value="Metal-dependent hydrolases"/>
    <property type="match status" value="1"/>
</dbReference>
<dbReference type="Proteomes" id="UP000186104">
    <property type="component" value="Chromosome"/>
</dbReference>
<dbReference type="GO" id="GO:0019748">
    <property type="term" value="P:secondary metabolic process"/>
    <property type="evidence" value="ECO:0007669"/>
    <property type="project" value="TreeGrafter"/>
</dbReference>
<dbReference type="RefSeq" id="WP_067478905.1">
    <property type="nucleotide sequence ID" value="NZ_CP015961.1"/>
</dbReference>
<dbReference type="AlphaFoldDB" id="A0A173LQC8"/>
<dbReference type="InterPro" id="IPR032466">
    <property type="entry name" value="Metal_Hydrolase"/>
</dbReference>
<dbReference type="SUPFAM" id="SSF51556">
    <property type="entry name" value="Metallo-dependent hydrolases"/>
    <property type="match status" value="1"/>
</dbReference>
<sequence>MSSNSADNERAPAGVELPADEVGRVRALCERLGIPGVIDVHTHFMPQNVLDKVWNYFDHAERLTGVPWPVAYRFGEAERVERLRELGVLRFTSLLYPHKPQMAQWLNEWATDFAARTPDCAHSATFYPEDGAGDYVAAAIDSGAQIFKAHVQVGGYDPADRLLDPVWGVLSDSRLPVVIHAGSGPEPGNHTGPEPIADVLRRFPKLALVAAHMGMPEYAAFIDFAERYENVYLDTTMVFTDFTERMHPFPAAERGRLAGLGDKVVLGSDFPNIPYPFVHQLEAIDSFGLGDEWTRKVLYDNPARLIGGGQ</sequence>
<protein>
    <recommendedName>
        <fullName evidence="2">Amidohydrolase-related domain-containing protein</fullName>
    </recommendedName>
</protein>
<keyword evidence="4" id="KW-1185">Reference proteome</keyword>
<dbReference type="PANTHER" id="PTHR21240:SF28">
    <property type="entry name" value="ISO-OROTATE DECARBOXYLASE (EUROFUNG)"/>
    <property type="match status" value="1"/>
</dbReference>
<dbReference type="GO" id="GO:0016831">
    <property type="term" value="F:carboxy-lyase activity"/>
    <property type="evidence" value="ECO:0007669"/>
    <property type="project" value="InterPro"/>
</dbReference>
<name>A0A173LQC8_9ACTN</name>
<dbReference type="STRING" id="499555.BJL86_3175"/>
<organism evidence="3 4">
    <name type="scientific">Dietzia timorensis</name>
    <dbReference type="NCBI Taxonomy" id="499555"/>
    <lineage>
        <taxon>Bacteria</taxon>
        <taxon>Bacillati</taxon>
        <taxon>Actinomycetota</taxon>
        <taxon>Actinomycetes</taxon>
        <taxon>Mycobacteriales</taxon>
        <taxon>Dietziaceae</taxon>
        <taxon>Dietzia</taxon>
    </lineage>
</organism>
<dbReference type="CDD" id="cd01292">
    <property type="entry name" value="metallo-dependent_hydrolases"/>
    <property type="match status" value="1"/>
</dbReference>
<evidence type="ECO:0000313" key="3">
    <source>
        <dbReference type="EMBL" id="ANI93934.1"/>
    </source>
</evidence>
<accession>A0A173LQC8</accession>
<dbReference type="Pfam" id="PF04909">
    <property type="entry name" value="Amidohydro_2"/>
    <property type="match status" value="1"/>
</dbReference>
<feature type="domain" description="Amidohydrolase-related" evidence="2">
    <location>
        <begin position="38"/>
        <end position="307"/>
    </location>
</feature>
<evidence type="ECO:0000256" key="1">
    <source>
        <dbReference type="ARBA" id="ARBA00023239"/>
    </source>
</evidence>
<evidence type="ECO:0000313" key="4">
    <source>
        <dbReference type="Proteomes" id="UP000186104"/>
    </source>
</evidence>
<dbReference type="OrthoDB" id="5172791at2"/>
<gene>
    <name evidence="3" type="ORF">BJL86_3175</name>
</gene>
<dbReference type="GO" id="GO:0005737">
    <property type="term" value="C:cytoplasm"/>
    <property type="evidence" value="ECO:0007669"/>
    <property type="project" value="TreeGrafter"/>
</dbReference>
<reference evidence="3 4" key="1">
    <citation type="submission" date="2016-06" db="EMBL/GenBank/DDBJ databases">
        <title>Complete genome sequence of a saline-alkali tolerant type strain Dietzia timorensis ID05-A0528T.</title>
        <authorList>
            <person name="Wu X."/>
        </authorList>
    </citation>
    <scope>NUCLEOTIDE SEQUENCE [LARGE SCALE GENOMIC DNA]</scope>
    <source>
        <strain evidence="3 4">ID05-A0528</strain>
    </source>
</reference>
<dbReference type="GO" id="GO:0016787">
    <property type="term" value="F:hydrolase activity"/>
    <property type="evidence" value="ECO:0007669"/>
    <property type="project" value="InterPro"/>
</dbReference>
<dbReference type="InterPro" id="IPR032465">
    <property type="entry name" value="ACMSD"/>
</dbReference>
<keyword evidence="1" id="KW-0456">Lyase</keyword>
<dbReference type="InterPro" id="IPR006680">
    <property type="entry name" value="Amidohydro-rel"/>
</dbReference>
<evidence type="ECO:0000259" key="2">
    <source>
        <dbReference type="Pfam" id="PF04909"/>
    </source>
</evidence>
<proteinExistence type="predicted"/>
<dbReference type="EMBL" id="CP015961">
    <property type="protein sequence ID" value="ANI93934.1"/>
    <property type="molecule type" value="Genomic_DNA"/>
</dbReference>
<dbReference type="PANTHER" id="PTHR21240">
    <property type="entry name" value="2-AMINO-3-CARBOXYLMUCONATE-6-SEMIALDEHYDE DECARBOXYLASE"/>
    <property type="match status" value="1"/>
</dbReference>